<dbReference type="EMBL" id="ML769608">
    <property type="protein sequence ID" value="KAE9391949.1"/>
    <property type="molecule type" value="Genomic_DNA"/>
</dbReference>
<keyword evidence="3" id="KW-1185">Reference proteome</keyword>
<evidence type="ECO:0000313" key="2">
    <source>
        <dbReference type="EMBL" id="KAE9391949.1"/>
    </source>
</evidence>
<dbReference type="OrthoDB" id="125903at2759"/>
<accession>A0A6A4H113</accession>
<feature type="compositionally biased region" description="Low complexity" evidence="1">
    <location>
        <begin position="40"/>
        <end position="66"/>
    </location>
</feature>
<organism evidence="2 3">
    <name type="scientific">Gymnopus androsaceus JB14</name>
    <dbReference type="NCBI Taxonomy" id="1447944"/>
    <lineage>
        <taxon>Eukaryota</taxon>
        <taxon>Fungi</taxon>
        <taxon>Dikarya</taxon>
        <taxon>Basidiomycota</taxon>
        <taxon>Agaricomycotina</taxon>
        <taxon>Agaricomycetes</taxon>
        <taxon>Agaricomycetidae</taxon>
        <taxon>Agaricales</taxon>
        <taxon>Marasmiineae</taxon>
        <taxon>Omphalotaceae</taxon>
        <taxon>Gymnopus</taxon>
    </lineage>
</organism>
<reference evidence="2" key="1">
    <citation type="journal article" date="2019" name="Environ. Microbiol.">
        <title>Fungal ecological strategies reflected in gene transcription - a case study of two litter decomposers.</title>
        <authorList>
            <person name="Barbi F."/>
            <person name="Kohler A."/>
            <person name="Barry K."/>
            <person name="Baskaran P."/>
            <person name="Daum C."/>
            <person name="Fauchery L."/>
            <person name="Ihrmark K."/>
            <person name="Kuo A."/>
            <person name="LaButti K."/>
            <person name="Lipzen A."/>
            <person name="Morin E."/>
            <person name="Grigoriev I.V."/>
            <person name="Henrissat B."/>
            <person name="Lindahl B."/>
            <person name="Martin F."/>
        </authorList>
    </citation>
    <scope>NUCLEOTIDE SEQUENCE</scope>
    <source>
        <strain evidence="2">JB14</strain>
    </source>
</reference>
<gene>
    <name evidence="2" type="ORF">BT96DRAFT_290405</name>
</gene>
<name>A0A6A4H113_9AGAR</name>
<dbReference type="Proteomes" id="UP000799118">
    <property type="component" value="Unassembled WGS sequence"/>
</dbReference>
<proteinExistence type="predicted"/>
<dbReference type="AlphaFoldDB" id="A0A6A4H113"/>
<protein>
    <submittedName>
        <fullName evidence="2">Uncharacterized protein</fullName>
    </submittedName>
</protein>
<sequence>MSIALCSCNGLSLLTFWQGYTLEKIESSIALGPPEKRAGTTRPSRSPADSPAATTATSSTQAAGTDSAFEEILPESLLPSSTPMIVDDDEEDILCKSKFNLRHLRHLLNNVHGSLFLKDLARSSNVRLLQRRQLLPPL</sequence>
<evidence type="ECO:0000256" key="1">
    <source>
        <dbReference type="SAM" id="MobiDB-lite"/>
    </source>
</evidence>
<evidence type="ECO:0000313" key="3">
    <source>
        <dbReference type="Proteomes" id="UP000799118"/>
    </source>
</evidence>
<feature type="region of interest" description="Disordered" evidence="1">
    <location>
        <begin position="31"/>
        <end position="66"/>
    </location>
</feature>